<name>A0A060SAK4_PYCCI</name>
<dbReference type="Proteomes" id="UP000029665">
    <property type="component" value="Unassembled WGS sequence"/>
</dbReference>
<dbReference type="PANTHER" id="PTHR19446">
    <property type="entry name" value="REVERSE TRANSCRIPTASES"/>
    <property type="match status" value="1"/>
</dbReference>
<evidence type="ECO:0000259" key="2">
    <source>
        <dbReference type="PROSITE" id="PS50878"/>
    </source>
</evidence>
<dbReference type="OMA" id="YNECELA"/>
<accession>A0A060SAK4</accession>
<dbReference type="CDD" id="cd09076">
    <property type="entry name" value="L1-EN"/>
    <property type="match status" value="1"/>
</dbReference>
<dbReference type="SUPFAM" id="SSF56672">
    <property type="entry name" value="DNA/RNA polymerases"/>
    <property type="match status" value="1"/>
</dbReference>
<comment type="caution">
    <text evidence="3">The sequence shown here is derived from an EMBL/GenBank/DDBJ whole genome shotgun (WGS) entry which is preliminary data.</text>
</comment>
<protein>
    <recommendedName>
        <fullName evidence="2">Reverse transcriptase domain-containing protein</fullName>
    </recommendedName>
</protein>
<dbReference type="InterPro" id="IPR005135">
    <property type="entry name" value="Endo/exonuclease/phosphatase"/>
</dbReference>
<dbReference type="AlphaFoldDB" id="A0A060SAK4"/>
<dbReference type="InterPro" id="IPR043502">
    <property type="entry name" value="DNA/RNA_pol_sf"/>
</dbReference>
<dbReference type="SUPFAM" id="SSF56219">
    <property type="entry name" value="DNase I-like"/>
    <property type="match status" value="1"/>
</dbReference>
<feature type="compositionally biased region" description="Polar residues" evidence="1">
    <location>
        <begin position="51"/>
        <end position="60"/>
    </location>
</feature>
<evidence type="ECO:0000256" key="1">
    <source>
        <dbReference type="SAM" id="MobiDB-lite"/>
    </source>
</evidence>
<dbReference type="PROSITE" id="PS50878">
    <property type="entry name" value="RT_POL"/>
    <property type="match status" value="1"/>
</dbReference>
<gene>
    <name evidence="3" type="ORF">BN946_scf184911.g17</name>
</gene>
<sequence>MQPEGPCTLRLTSHLEATLHQGSSQRATSTEPDEVWRRRNESDPAQPPETEANSAASMAQSAVPHVLVRDVNLRPAQSSEGRDEDDVPPVVNDVSAGDSDERTPRRRMEQLARKSTIKIASLNINGFGSLVSDHPENKWNNLYRMMNEHRIGVLLLQETHLTERRVADLHDMFAKRIKIFSASHPSAPTQKEGVAVVINKKLVSTEGLLAHTVVPGRALQVSVPCRGGDKRHLLCIYAPSSDGVTERKMFFQQVRRFYDEHPTVPKPDLMAGDFNTIEDSIDRMPMSANYDSSTEDLDDLKSALGLMIADGWRMTFNHRRDYTFYRGSGAAATMSRLDRIYTTPEIFDFARQWEITEPGIRTDHKMVSVELTTPNAPIVGKGRPIFPLHLLKNKPLAKKMKERGMQAMNALAEIEAHGRTDEQNAQTALHSLKHDWMEMAREKERATVPKLIQEAQQMRDGLKKLKASQALDGAAKAAEVNLLTEQLHKLEEKRLRQKQLKGRARHRVEGESPTKYWSGLHRAQVPRELIPAFEREEVRSDGSRRTVFESDASKMAEMARNYHDGVQRDGPEVTSGDQRENDIQTALASLDAKVSPCQAAELGASIDRDDCELALKYSKVGTAPGKDGIQYEVWKTLHERFKEDSRHEARTAFDVLAILAAAFSDVQTYGVCSTVPFAEGWMVPIWKEKGEKTKIENYRPITLLNPDYKLLSKVLAIRLAAVAPDIVHPSQAGFVPGRRLRNQTQLARMMIHWAEAKEINGTIVALDQEKAYDRIAHDYLWRVLHTFGIPPGFTNIVRSLYRDAMTCVTINGVTSNTYKVYRGVRQGDPLSCLLFDLAIEPLSAMIRKSELKGFDISNRLEALKATLFADDTTTYLHEDDDFGVLQNILDTWCSAAKAKFNMKKTEIIPIGQKTYRKEVADTYTATGGWKNYPRAVHVAGEGDAIRILGAFLGNGIDECDVWSRTLAKITEALDRWKAGRKSLEGKRHIAQMLFGGMTQFLTDVQRMPPNISQRLTKILWRYIWDDHHNTPVGMSHLMLPFEKGSFKILDLDSRNEAIDVSWLKAYLTFGPNWPWWADVADGLFAHFVTKDCKVKDSELRINPFLQHWKPKRNALPPVLRSMFDAAKKHGLRVEGLAFERRALACHADLGPLQS</sequence>
<dbReference type="InterPro" id="IPR036691">
    <property type="entry name" value="Endo/exonu/phosph_ase_sf"/>
</dbReference>
<dbReference type="OrthoDB" id="2751000at2759"/>
<dbReference type="Gene3D" id="3.60.10.10">
    <property type="entry name" value="Endonuclease/exonuclease/phosphatase"/>
    <property type="match status" value="1"/>
</dbReference>
<dbReference type="HOGENOM" id="CLU_276101_0_0_1"/>
<reference evidence="3" key="1">
    <citation type="submission" date="2014-01" db="EMBL/GenBank/DDBJ databases">
        <title>The genome of the white-rot fungus Pycnoporus cinnabarinus: a basidiomycete model with a versatile arsenal for lignocellulosic biomass breakdown.</title>
        <authorList>
            <person name="Levasseur A."/>
            <person name="Lomascolo A."/>
            <person name="Ruiz-Duenas F.J."/>
            <person name="Uzan E."/>
            <person name="Piumi F."/>
            <person name="Kues U."/>
            <person name="Ram A.F.J."/>
            <person name="Murat C."/>
            <person name="Haon M."/>
            <person name="Benoit I."/>
            <person name="Arfi Y."/>
            <person name="Chevret D."/>
            <person name="Drula E."/>
            <person name="Kwon M.J."/>
            <person name="Gouret P."/>
            <person name="Lesage-Meessen L."/>
            <person name="Lombard V."/>
            <person name="Mariette J."/>
            <person name="Noirot C."/>
            <person name="Park J."/>
            <person name="Patyshakuliyeva A."/>
            <person name="Wieneger R.A.B."/>
            <person name="Wosten H.A.B."/>
            <person name="Martin F."/>
            <person name="Coutinho P.M."/>
            <person name="de Vries R."/>
            <person name="Martinez A.T."/>
            <person name="Klopp C."/>
            <person name="Pontarotti P."/>
            <person name="Henrissat B."/>
            <person name="Record E."/>
        </authorList>
    </citation>
    <scope>NUCLEOTIDE SEQUENCE [LARGE SCALE GENOMIC DNA]</scope>
    <source>
        <strain evidence="3">BRFM137</strain>
    </source>
</reference>
<dbReference type="EMBL" id="CCBP010000103">
    <property type="protein sequence ID" value="CDO71547.1"/>
    <property type="molecule type" value="Genomic_DNA"/>
</dbReference>
<dbReference type="GO" id="GO:0003824">
    <property type="term" value="F:catalytic activity"/>
    <property type="evidence" value="ECO:0007669"/>
    <property type="project" value="InterPro"/>
</dbReference>
<feature type="compositionally biased region" description="Polar residues" evidence="1">
    <location>
        <begin position="20"/>
        <end position="30"/>
    </location>
</feature>
<feature type="region of interest" description="Disordered" evidence="1">
    <location>
        <begin position="16"/>
        <end position="61"/>
    </location>
</feature>
<keyword evidence="4" id="KW-1185">Reference proteome</keyword>
<feature type="region of interest" description="Disordered" evidence="1">
    <location>
        <begin position="75"/>
        <end position="107"/>
    </location>
</feature>
<proteinExistence type="predicted"/>
<feature type="domain" description="Reverse transcriptase" evidence="2">
    <location>
        <begin position="666"/>
        <end position="952"/>
    </location>
</feature>
<evidence type="ECO:0000313" key="3">
    <source>
        <dbReference type="EMBL" id="CDO71547.1"/>
    </source>
</evidence>
<organism evidence="3 4">
    <name type="scientific">Pycnoporus cinnabarinus</name>
    <name type="common">Cinnabar-red polypore</name>
    <name type="synonym">Trametes cinnabarina</name>
    <dbReference type="NCBI Taxonomy" id="5643"/>
    <lineage>
        <taxon>Eukaryota</taxon>
        <taxon>Fungi</taxon>
        <taxon>Dikarya</taxon>
        <taxon>Basidiomycota</taxon>
        <taxon>Agaricomycotina</taxon>
        <taxon>Agaricomycetes</taxon>
        <taxon>Polyporales</taxon>
        <taxon>Polyporaceae</taxon>
        <taxon>Trametes</taxon>
    </lineage>
</organism>
<dbReference type="STRING" id="5643.A0A060SAK4"/>
<dbReference type="Pfam" id="PF03372">
    <property type="entry name" value="Exo_endo_phos"/>
    <property type="match status" value="1"/>
</dbReference>
<dbReference type="Pfam" id="PF00078">
    <property type="entry name" value="RVT_1"/>
    <property type="match status" value="1"/>
</dbReference>
<dbReference type="InterPro" id="IPR000477">
    <property type="entry name" value="RT_dom"/>
</dbReference>
<evidence type="ECO:0000313" key="4">
    <source>
        <dbReference type="Proteomes" id="UP000029665"/>
    </source>
</evidence>
<dbReference type="CDD" id="cd01650">
    <property type="entry name" value="RT_nLTR_like"/>
    <property type="match status" value="1"/>
</dbReference>